<feature type="domain" description="HAMP" evidence="10">
    <location>
        <begin position="60"/>
        <end position="114"/>
    </location>
</feature>
<evidence type="ECO:0000256" key="4">
    <source>
        <dbReference type="ARBA" id="ARBA00022679"/>
    </source>
</evidence>
<evidence type="ECO:0000256" key="1">
    <source>
        <dbReference type="ARBA" id="ARBA00000085"/>
    </source>
</evidence>
<dbReference type="GO" id="GO:0000155">
    <property type="term" value="F:phosphorelay sensor kinase activity"/>
    <property type="evidence" value="ECO:0007669"/>
    <property type="project" value="InterPro"/>
</dbReference>
<evidence type="ECO:0000313" key="12">
    <source>
        <dbReference type="Proteomes" id="UP001221142"/>
    </source>
</evidence>
<dbReference type="InterPro" id="IPR003594">
    <property type="entry name" value="HATPase_dom"/>
</dbReference>
<evidence type="ECO:0000259" key="9">
    <source>
        <dbReference type="PROSITE" id="PS50110"/>
    </source>
</evidence>
<dbReference type="CDD" id="cd00082">
    <property type="entry name" value="HisKA"/>
    <property type="match status" value="1"/>
</dbReference>
<dbReference type="InterPro" id="IPR011006">
    <property type="entry name" value="CheY-like_superfamily"/>
</dbReference>
<dbReference type="PROSITE" id="PS50885">
    <property type="entry name" value="HAMP"/>
    <property type="match status" value="1"/>
</dbReference>
<dbReference type="AlphaFoldDB" id="A0AAD7C9C1"/>
<evidence type="ECO:0000256" key="7">
    <source>
        <dbReference type="PROSITE-ProRule" id="PRU00169"/>
    </source>
</evidence>
<dbReference type="SMART" id="SM00388">
    <property type="entry name" value="HisKA"/>
    <property type="match status" value="1"/>
</dbReference>
<evidence type="ECO:0000256" key="6">
    <source>
        <dbReference type="ARBA" id="ARBA00023012"/>
    </source>
</evidence>
<evidence type="ECO:0000256" key="2">
    <source>
        <dbReference type="ARBA" id="ARBA00012438"/>
    </source>
</evidence>
<reference evidence="11" key="1">
    <citation type="submission" date="2023-03" db="EMBL/GenBank/DDBJ databases">
        <title>Massive genome expansion in bonnet fungi (Mycena s.s.) driven by repeated elements and novel gene families across ecological guilds.</title>
        <authorList>
            <consortium name="Lawrence Berkeley National Laboratory"/>
            <person name="Harder C.B."/>
            <person name="Miyauchi S."/>
            <person name="Viragh M."/>
            <person name="Kuo A."/>
            <person name="Thoen E."/>
            <person name="Andreopoulos B."/>
            <person name="Lu D."/>
            <person name="Skrede I."/>
            <person name="Drula E."/>
            <person name="Henrissat B."/>
            <person name="Morin E."/>
            <person name="Kohler A."/>
            <person name="Barry K."/>
            <person name="LaButti K."/>
            <person name="Morin E."/>
            <person name="Salamov A."/>
            <person name="Lipzen A."/>
            <person name="Mereny Z."/>
            <person name="Hegedus B."/>
            <person name="Baldrian P."/>
            <person name="Stursova M."/>
            <person name="Weitz H."/>
            <person name="Taylor A."/>
            <person name="Grigoriev I.V."/>
            <person name="Nagy L.G."/>
            <person name="Martin F."/>
            <person name="Kauserud H."/>
        </authorList>
    </citation>
    <scope>NUCLEOTIDE SEQUENCE</scope>
    <source>
        <strain evidence="11">9284</strain>
    </source>
</reference>
<dbReference type="InterPro" id="IPR036890">
    <property type="entry name" value="HATPase_C_sf"/>
</dbReference>
<dbReference type="Pfam" id="PF02518">
    <property type="entry name" value="HATPase_c"/>
    <property type="match status" value="1"/>
</dbReference>
<dbReference type="SMART" id="SM00387">
    <property type="entry name" value="HATPase_c"/>
    <property type="match status" value="1"/>
</dbReference>
<dbReference type="InterPro" id="IPR003661">
    <property type="entry name" value="HisK_dim/P_dom"/>
</dbReference>
<dbReference type="GO" id="GO:0016020">
    <property type="term" value="C:membrane"/>
    <property type="evidence" value="ECO:0007669"/>
    <property type="project" value="InterPro"/>
</dbReference>
<evidence type="ECO:0000256" key="5">
    <source>
        <dbReference type="ARBA" id="ARBA00022777"/>
    </source>
</evidence>
<comment type="caution">
    <text evidence="7">Lacks conserved residue(s) required for the propagation of feature annotation.</text>
</comment>
<dbReference type="EC" id="2.7.13.3" evidence="2"/>
<gene>
    <name evidence="11" type="ORF">FB45DRAFT_901719</name>
</gene>
<evidence type="ECO:0000259" key="8">
    <source>
        <dbReference type="PROSITE" id="PS50109"/>
    </source>
</evidence>
<evidence type="ECO:0000313" key="11">
    <source>
        <dbReference type="EMBL" id="KAJ7642066.1"/>
    </source>
</evidence>
<dbReference type="PRINTS" id="PR00344">
    <property type="entry name" value="BCTRLSENSOR"/>
</dbReference>
<dbReference type="SMART" id="SM00304">
    <property type="entry name" value="HAMP"/>
    <property type="match status" value="2"/>
</dbReference>
<keyword evidence="5 11" id="KW-0418">Kinase</keyword>
<keyword evidence="3" id="KW-0597">Phosphoprotein</keyword>
<organism evidence="11 12">
    <name type="scientific">Roridomyces roridus</name>
    <dbReference type="NCBI Taxonomy" id="1738132"/>
    <lineage>
        <taxon>Eukaryota</taxon>
        <taxon>Fungi</taxon>
        <taxon>Dikarya</taxon>
        <taxon>Basidiomycota</taxon>
        <taxon>Agaricomycotina</taxon>
        <taxon>Agaricomycetes</taxon>
        <taxon>Agaricomycetidae</taxon>
        <taxon>Agaricales</taxon>
        <taxon>Marasmiineae</taxon>
        <taxon>Mycenaceae</taxon>
        <taxon>Roridomyces</taxon>
    </lineage>
</organism>
<dbReference type="Pfam" id="PF00672">
    <property type="entry name" value="HAMP"/>
    <property type="match status" value="1"/>
</dbReference>
<proteinExistence type="predicted"/>
<comment type="caution">
    <text evidence="11">The sequence shown here is derived from an EMBL/GenBank/DDBJ whole genome shotgun (WGS) entry which is preliminary data.</text>
</comment>
<protein>
    <recommendedName>
        <fullName evidence="2">histidine kinase</fullName>
        <ecNumber evidence="2">2.7.13.3</ecNumber>
    </recommendedName>
</protein>
<sequence length="630" mass="68888">MGTDAFKDHLLALLSLDESVDPSSVEYTGPSDSQTDVIFAKIGAVLASKKERDCHVATMAAMTNQVRAIAQVVVAVARGDLTKRVVDNIDVRGEMLDLKCSVNAMVEQLSTFASEMNRVAFELGTDGFLGGQARVEGTEGEWATLAENFNKLASNYTNQVRATASIAKAITHGDSSKRLELDVHGEPLDMQIAVNDMISQRIEREQGRQVSDLWAAMGNQFRTPMNGIMGMTEMLLESDLHRTQRESLIVMHSQARSLRLMLDDMLDLSRLEAGRMTTEAIPYSLRQIVFDTLQTLVGRAAGRGIDFVLNVDPGVPDALIGDSYRLRQVITNLIQHAFKSTREGSIEFDVRAVGLSDDNLELRFCVKDTGMGMSQEHLHTLFDIDGANDLGLYISQGLVGLMQGAIWAESELGKGSKFLFTIKAQLNRPESMAEARVKLSVFSPRTTILFVDTLRNATGVKKCVAELGLRCVVANDVSQFADKVKCPRVDAIIVDSISVAASLRQHEHLRYIPVVILASTLNMGTCLGHGIVGFQTTPPTSLGLSSTLVSALEKTAANPMASFASDPALEILLAEDNVVNQKLAKRILEKYGHSIVVVENGRVALQTFMERAEQNKPFALILARPSILFF</sequence>
<dbReference type="InterPro" id="IPR001789">
    <property type="entry name" value="Sig_transdc_resp-reg_receiver"/>
</dbReference>
<comment type="catalytic activity">
    <reaction evidence="1">
        <text>ATP + protein L-histidine = ADP + protein N-phospho-L-histidine.</text>
        <dbReference type="EC" id="2.7.13.3"/>
    </reaction>
</comment>
<dbReference type="SUPFAM" id="SSF52172">
    <property type="entry name" value="CheY-like"/>
    <property type="match status" value="2"/>
</dbReference>
<dbReference type="PROSITE" id="PS50109">
    <property type="entry name" value="HIS_KIN"/>
    <property type="match status" value="1"/>
</dbReference>
<dbReference type="Gene3D" id="3.40.50.2300">
    <property type="match status" value="1"/>
</dbReference>
<keyword evidence="12" id="KW-1185">Reference proteome</keyword>
<dbReference type="Gene3D" id="3.30.565.10">
    <property type="entry name" value="Histidine kinase-like ATPase, C-terminal domain"/>
    <property type="match status" value="1"/>
</dbReference>
<dbReference type="EMBL" id="JARKIF010000004">
    <property type="protein sequence ID" value="KAJ7642066.1"/>
    <property type="molecule type" value="Genomic_DNA"/>
</dbReference>
<dbReference type="SUPFAM" id="SSF55874">
    <property type="entry name" value="ATPase domain of HSP90 chaperone/DNA topoisomerase II/histidine kinase"/>
    <property type="match status" value="1"/>
</dbReference>
<dbReference type="InterPro" id="IPR003660">
    <property type="entry name" value="HAMP_dom"/>
</dbReference>
<dbReference type="PANTHER" id="PTHR45339:SF1">
    <property type="entry name" value="HYBRID SIGNAL TRANSDUCTION HISTIDINE KINASE J"/>
    <property type="match status" value="1"/>
</dbReference>
<dbReference type="PANTHER" id="PTHR45339">
    <property type="entry name" value="HYBRID SIGNAL TRANSDUCTION HISTIDINE KINASE J"/>
    <property type="match status" value="1"/>
</dbReference>
<dbReference type="PROSITE" id="PS50110">
    <property type="entry name" value="RESPONSE_REGULATORY"/>
    <property type="match status" value="1"/>
</dbReference>
<dbReference type="InterPro" id="IPR004358">
    <property type="entry name" value="Sig_transdc_His_kin-like_C"/>
</dbReference>
<dbReference type="InterPro" id="IPR005467">
    <property type="entry name" value="His_kinase_dom"/>
</dbReference>
<keyword evidence="6" id="KW-0902">Two-component regulatory system</keyword>
<feature type="domain" description="Histidine kinase" evidence="8">
    <location>
        <begin position="216"/>
        <end position="426"/>
    </location>
</feature>
<dbReference type="Pfam" id="PF00512">
    <property type="entry name" value="HisKA"/>
    <property type="match status" value="1"/>
</dbReference>
<dbReference type="Proteomes" id="UP001221142">
    <property type="component" value="Unassembled WGS sequence"/>
</dbReference>
<dbReference type="Gene3D" id="1.10.287.130">
    <property type="match status" value="1"/>
</dbReference>
<feature type="domain" description="Response regulatory" evidence="9">
    <location>
        <begin position="570"/>
        <end position="630"/>
    </location>
</feature>
<name>A0AAD7C9C1_9AGAR</name>
<evidence type="ECO:0000256" key="3">
    <source>
        <dbReference type="ARBA" id="ARBA00022553"/>
    </source>
</evidence>
<dbReference type="SUPFAM" id="SSF47384">
    <property type="entry name" value="Homodimeric domain of signal transducing histidine kinase"/>
    <property type="match status" value="1"/>
</dbReference>
<dbReference type="Gene3D" id="1.20.120.1530">
    <property type="match status" value="1"/>
</dbReference>
<keyword evidence="4" id="KW-0808">Transferase</keyword>
<dbReference type="InterPro" id="IPR036097">
    <property type="entry name" value="HisK_dim/P_sf"/>
</dbReference>
<evidence type="ECO:0000259" key="10">
    <source>
        <dbReference type="PROSITE" id="PS50885"/>
    </source>
</evidence>
<accession>A0AAD7C9C1</accession>